<evidence type="ECO:0000256" key="1">
    <source>
        <dbReference type="ARBA" id="ARBA00022535"/>
    </source>
</evidence>
<comment type="cofactor">
    <cofactor evidence="7">
        <name>a divalent metal cation</name>
        <dbReference type="ChEBI" id="CHEBI:60240"/>
    </cofactor>
    <text evidence="7">Binds 2 divalent metal cations per subunit. Site 1 may preferentially bind zinc ions, while site 2 has a preference for magnesium and/or manganese ions.</text>
</comment>
<comment type="caution">
    <text evidence="10">The sequence shown here is derived from an EMBL/GenBank/DDBJ whole genome shotgun (WGS) entry which is preliminary data.</text>
</comment>
<dbReference type="Proteomes" id="UP000663828">
    <property type="component" value="Unassembled WGS sequence"/>
</dbReference>
<evidence type="ECO:0000256" key="4">
    <source>
        <dbReference type="PIRSR" id="PIRSR623088-1"/>
    </source>
</evidence>
<feature type="binding site" evidence="5">
    <location>
        <position position="360"/>
    </location>
    <ligand>
        <name>AMP</name>
        <dbReference type="ChEBI" id="CHEBI:456215"/>
    </ligand>
</feature>
<dbReference type="PROSITE" id="PS51845">
    <property type="entry name" value="PDEASE_I_2"/>
    <property type="match status" value="1"/>
</dbReference>
<evidence type="ECO:0000256" key="6">
    <source>
        <dbReference type="PIRSR" id="PIRSR623088-3"/>
    </source>
</evidence>
<keyword evidence="1" id="KW-0140">cGMP</keyword>
<organism evidence="10 11">
    <name type="scientific">Adineta ricciae</name>
    <name type="common">Rotifer</name>
    <dbReference type="NCBI Taxonomy" id="249248"/>
    <lineage>
        <taxon>Eukaryota</taxon>
        <taxon>Metazoa</taxon>
        <taxon>Spiralia</taxon>
        <taxon>Gnathifera</taxon>
        <taxon>Rotifera</taxon>
        <taxon>Eurotatoria</taxon>
        <taxon>Bdelloidea</taxon>
        <taxon>Adinetida</taxon>
        <taxon>Adinetidae</taxon>
        <taxon>Adineta</taxon>
    </lineage>
</organism>
<dbReference type="AlphaFoldDB" id="A0A814LRF9"/>
<comment type="similarity">
    <text evidence="7">Belongs to the cyclic nucleotide phosphodiesterase family.</text>
</comment>
<evidence type="ECO:0000256" key="7">
    <source>
        <dbReference type="RuleBase" id="RU363067"/>
    </source>
</evidence>
<evidence type="ECO:0000313" key="10">
    <source>
        <dbReference type="EMBL" id="CAF1069298.1"/>
    </source>
</evidence>
<dbReference type="GO" id="GO:0007165">
    <property type="term" value="P:signal transduction"/>
    <property type="evidence" value="ECO:0007669"/>
    <property type="project" value="InterPro"/>
</dbReference>
<gene>
    <name evidence="10" type="ORF">XAT740_LOCUS16718</name>
</gene>
<evidence type="ECO:0000259" key="9">
    <source>
        <dbReference type="PROSITE" id="PS51845"/>
    </source>
</evidence>
<dbReference type="InterPro" id="IPR023174">
    <property type="entry name" value="PDEase_CS"/>
</dbReference>
<reference evidence="10" key="1">
    <citation type="submission" date="2021-02" db="EMBL/GenBank/DDBJ databases">
        <authorList>
            <person name="Nowell W R."/>
        </authorList>
    </citation>
    <scope>NUCLEOTIDE SEQUENCE</scope>
</reference>
<keyword evidence="11" id="KW-1185">Reference proteome</keyword>
<dbReference type="InterPro" id="IPR023088">
    <property type="entry name" value="PDEase"/>
</dbReference>
<feature type="binding site" evidence="6">
    <location>
        <position position="359"/>
    </location>
    <ligand>
        <name>Zn(2+)</name>
        <dbReference type="ChEBI" id="CHEBI:29105"/>
        <label>1</label>
    </ligand>
</feature>
<dbReference type="SUPFAM" id="SSF109604">
    <property type="entry name" value="HD-domain/PDEase-like"/>
    <property type="match status" value="1"/>
</dbReference>
<evidence type="ECO:0000256" key="5">
    <source>
        <dbReference type="PIRSR" id="PIRSR623088-2"/>
    </source>
</evidence>
<dbReference type="EMBL" id="CAJNOR010001072">
    <property type="protein sequence ID" value="CAF1069298.1"/>
    <property type="molecule type" value="Genomic_DNA"/>
</dbReference>
<feature type="binding site" evidence="5">
    <location>
        <position position="466"/>
    </location>
    <ligand>
        <name>AMP</name>
        <dbReference type="ChEBI" id="CHEBI:456215"/>
    </ligand>
</feature>
<feature type="binding site" evidence="5">
    <location>
        <position position="517"/>
    </location>
    <ligand>
        <name>AMP</name>
        <dbReference type="ChEBI" id="CHEBI:456215"/>
    </ligand>
</feature>
<dbReference type="PROSITE" id="PS00126">
    <property type="entry name" value="PDEASE_I_1"/>
    <property type="match status" value="1"/>
</dbReference>
<name>A0A814LRF9_ADIRI</name>
<feature type="compositionally biased region" description="Basic residues" evidence="8">
    <location>
        <begin position="49"/>
        <end position="58"/>
    </location>
</feature>
<dbReference type="Pfam" id="PF00233">
    <property type="entry name" value="PDEase_I"/>
    <property type="match status" value="1"/>
</dbReference>
<dbReference type="InterPro" id="IPR003607">
    <property type="entry name" value="HD/PDEase_dom"/>
</dbReference>
<dbReference type="Pfam" id="PF08499">
    <property type="entry name" value="PDEase_I_N"/>
    <property type="match status" value="1"/>
</dbReference>
<dbReference type="GO" id="GO:0004114">
    <property type="term" value="F:3',5'-cyclic-nucleotide phosphodiesterase activity"/>
    <property type="evidence" value="ECO:0007669"/>
    <property type="project" value="InterPro"/>
</dbReference>
<feature type="region of interest" description="Disordered" evidence="8">
    <location>
        <begin position="547"/>
        <end position="601"/>
    </location>
</feature>
<accession>A0A814LRF9</accession>
<sequence length="640" mass="73087">MPGRKIRLTSGSSLIIIGTSLTNSASKTIKADFLIVALFISVSGSSTAKRHHHHHSAKSPKLTRTSAVRHHDTDHLSPIFSNKPKFSGENHLFDDHLYGGDPSKTPYDIIEHDVAILSQRKNLPPPDSFDALQIGSERLRTIIAALHCNIGMCREDLLRNLDYVANILEAVHQDETRRLMEEDDGALSEIEPDSVPNEVRDWLAMTFTRSMSTIKRRPSDKPKFKSVAQAIRAGIMVDRILRRNILAPPYDIHRQTINEWTFDVFSVNEFTSGQCLRYVGFELMQRYNLPNKLHISITALQNFLEQMESGYSKYRNPYHNLIHAADVLQTTYQIIYNSGLMNWLSDHELFAMFIAAIVHDFEHTGTSNNFHIQSRSDVALIYNDRAVLENHHVSAAFRLMRIDDYNILSEFSADEYKNFRHLVIEMVLATDMSSHFAQLKTMKSLLSMPENIEKSKALALVLHSADISHPGKPWSIHYSWTESLMEEYFKQGEKEKELGLPCSPLCDRDNTLVAESQIGFIQYIVEPSFVVMGDMLEKILKSLSVPDSELPSPSIPAKSVSSSPSPPPSPRSLNDSSTHQDEQLENGRERKPSSMTTPISRLTVVRRPWTEYLKENRERWIREAEEEKRRKELKVIEEEP</sequence>
<protein>
    <recommendedName>
        <fullName evidence="7">Phosphodiesterase</fullName>
        <ecNumber evidence="7">3.1.4.-</ecNumber>
    </recommendedName>
</protein>
<dbReference type="Gene3D" id="1.10.1300.10">
    <property type="entry name" value="3'5'-cyclic nucleotide phosphodiesterase, catalytic domain"/>
    <property type="match status" value="1"/>
</dbReference>
<keyword evidence="2 6" id="KW-0479">Metal-binding</keyword>
<feature type="compositionally biased region" description="Low complexity" evidence="8">
    <location>
        <begin position="551"/>
        <end position="563"/>
    </location>
</feature>
<dbReference type="PANTHER" id="PTHR11347">
    <property type="entry name" value="CYCLIC NUCLEOTIDE PHOSPHODIESTERASE"/>
    <property type="match status" value="1"/>
</dbReference>
<dbReference type="EC" id="3.1.4.-" evidence="7"/>
<feature type="active site" description="Proton donor" evidence="4">
    <location>
        <position position="319"/>
    </location>
</feature>
<dbReference type="InterPro" id="IPR036971">
    <property type="entry name" value="PDEase_catalytic_dom_sf"/>
</dbReference>
<feature type="binding site" evidence="6">
    <location>
        <position position="360"/>
    </location>
    <ligand>
        <name>Zn(2+)</name>
        <dbReference type="ChEBI" id="CHEBI:29105"/>
        <label>1</label>
    </ligand>
</feature>
<keyword evidence="3 7" id="KW-0378">Hydrolase</keyword>
<feature type="compositionally biased region" description="Basic and acidic residues" evidence="8">
    <location>
        <begin position="578"/>
        <end position="592"/>
    </location>
</feature>
<dbReference type="InterPro" id="IPR002073">
    <property type="entry name" value="PDEase_catalytic_dom"/>
</dbReference>
<feature type="region of interest" description="Disordered" evidence="8">
    <location>
        <begin position="49"/>
        <end position="68"/>
    </location>
</feature>
<dbReference type="GO" id="GO:0046872">
    <property type="term" value="F:metal ion binding"/>
    <property type="evidence" value="ECO:0007669"/>
    <property type="project" value="UniProtKB-KW"/>
</dbReference>
<evidence type="ECO:0000313" key="11">
    <source>
        <dbReference type="Proteomes" id="UP000663828"/>
    </source>
</evidence>
<feature type="binding site" evidence="6">
    <location>
        <position position="466"/>
    </location>
    <ligand>
        <name>Zn(2+)</name>
        <dbReference type="ChEBI" id="CHEBI:29105"/>
        <label>1</label>
    </ligand>
</feature>
<feature type="binding site" evidence="5">
    <location>
        <begin position="319"/>
        <end position="323"/>
    </location>
    <ligand>
        <name>AMP</name>
        <dbReference type="ChEBI" id="CHEBI:456215"/>
    </ligand>
</feature>
<proteinExistence type="inferred from homology"/>
<feature type="binding site" evidence="6">
    <location>
        <position position="360"/>
    </location>
    <ligand>
        <name>Zn(2+)</name>
        <dbReference type="ChEBI" id="CHEBI:29105"/>
        <label>2</label>
    </ligand>
</feature>
<evidence type="ECO:0000256" key="2">
    <source>
        <dbReference type="ARBA" id="ARBA00022723"/>
    </source>
</evidence>
<dbReference type="CDD" id="cd00077">
    <property type="entry name" value="HDc"/>
    <property type="match status" value="1"/>
</dbReference>
<evidence type="ECO:0000256" key="3">
    <source>
        <dbReference type="ARBA" id="ARBA00022801"/>
    </source>
</evidence>
<feature type="domain" description="PDEase" evidence="9">
    <location>
        <begin position="238"/>
        <end position="627"/>
    </location>
</feature>
<feature type="binding site" evidence="6">
    <location>
        <position position="323"/>
    </location>
    <ligand>
        <name>Zn(2+)</name>
        <dbReference type="ChEBI" id="CHEBI:29105"/>
        <label>1</label>
    </ligand>
</feature>
<dbReference type="FunFam" id="1.10.1300.10:FF:000032">
    <property type="entry name" value="Phosphodiesterase"/>
    <property type="match status" value="1"/>
</dbReference>
<evidence type="ECO:0000256" key="8">
    <source>
        <dbReference type="SAM" id="MobiDB-lite"/>
    </source>
</evidence>
<dbReference type="InterPro" id="IPR013706">
    <property type="entry name" value="PDE1_N"/>
</dbReference>
<dbReference type="PRINTS" id="PR00387">
    <property type="entry name" value="PDIESTERASE1"/>
</dbReference>
<dbReference type="SMART" id="SM00471">
    <property type="entry name" value="HDc"/>
    <property type="match status" value="1"/>
</dbReference>